<evidence type="ECO:0000259" key="6">
    <source>
        <dbReference type="Pfam" id="PF08281"/>
    </source>
</evidence>
<feature type="domain" description="RNA polymerase sigma-70 region 2" evidence="5">
    <location>
        <begin position="3"/>
        <end position="55"/>
    </location>
</feature>
<evidence type="ECO:0000256" key="3">
    <source>
        <dbReference type="ARBA" id="ARBA00023082"/>
    </source>
</evidence>
<organism evidence="8 9">
    <name type="scientific">Cellulomonas cellasea</name>
    <dbReference type="NCBI Taxonomy" id="43670"/>
    <lineage>
        <taxon>Bacteria</taxon>
        <taxon>Bacillati</taxon>
        <taxon>Actinomycetota</taxon>
        <taxon>Actinomycetes</taxon>
        <taxon>Micrococcales</taxon>
        <taxon>Cellulomonadaceae</taxon>
        <taxon>Cellulomonas</taxon>
    </lineage>
</organism>
<feature type="domain" description="DUF6596" evidence="7">
    <location>
        <begin position="154"/>
        <end position="254"/>
    </location>
</feature>
<dbReference type="SUPFAM" id="SSF88659">
    <property type="entry name" value="Sigma3 and sigma4 domains of RNA polymerase sigma factors"/>
    <property type="match status" value="1"/>
</dbReference>
<dbReference type="Gene3D" id="1.10.1740.10">
    <property type="match status" value="1"/>
</dbReference>
<dbReference type="GO" id="GO:0006352">
    <property type="term" value="P:DNA-templated transcription initiation"/>
    <property type="evidence" value="ECO:0007669"/>
    <property type="project" value="InterPro"/>
</dbReference>
<keyword evidence="2" id="KW-0805">Transcription regulation</keyword>
<comment type="similarity">
    <text evidence="1">Belongs to the sigma-70 factor family. ECF subfamily.</text>
</comment>
<dbReference type="PANTHER" id="PTHR47756:SF2">
    <property type="entry name" value="BLL6612 PROTEIN"/>
    <property type="match status" value="1"/>
</dbReference>
<evidence type="ECO:0000259" key="5">
    <source>
        <dbReference type="Pfam" id="PF04542"/>
    </source>
</evidence>
<keyword evidence="3" id="KW-0731">Sigma factor</keyword>
<dbReference type="Pfam" id="PF20239">
    <property type="entry name" value="DUF6596"/>
    <property type="match status" value="1"/>
</dbReference>
<name>A0A4Y3KY47_9CELL</name>
<dbReference type="Gene3D" id="1.10.10.10">
    <property type="entry name" value="Winged helix-like DNA-binding domain superfamily/Winged helix DNA-binding domain"/>
    <property type="match status" value="1"/>
</dbReference>
<keyword evidence="4" id="KW-0804">Transcription</keyword>
<dbReference type="GO" id="GO:0016987">
    <property type="term" value="F:sigma factor activity"/>
    <property type="evidence" value="ECO:0007669"/>
    <property type="project" value="UniProtKB-KW"/>
</dbReference>
<dbReference type="Proteomes" id="UP000317046">
    <property type="component" value="Unassembled WGS sequence"/>
</dbReference>
<evidence type="ECO:0000256" key="2">
    <source>
        <dbReference type="ARBA" id="ARBA00023015"/>
    </source>
</evidence>
<sequence length="400" mass="42432">MLARRSRDFDAAEDAVQEALVAAATHWPRDGVPDNPRGWLLQAATRRLVDHVRADASRRRREVLAAQGEPAGARPTGEDDTLTVLLLCCHPSLTPASAIALTLRAVGGLTTAEVAHAFAVPEATMAQRISRAKQTVRASGEPFARPTPEELPGRLRSVLHVLYLVFNEGYTSSRGPELHRVELVDEAVRITRLVRALLPDDADVAGLLALMLLVDARRPARTDDAGDPVPLPQQDRTRWDAARIAEGLDLLDRALAGGPAGEYTLQAAIAAVHDRAPTADATDWPRVLALYGALERLTGNPVVTVNRAVAAAMVDGAAAGLALLDGLDDRLGPTHRLDAVRAHLHELAGDAAAALDHYRRAAAHATNLPEQRHLAAKVAELTRGGAAVVSVPDDGGGRAG</sequence>
<dbReference type="GO" id="GO:0003677">
    <property type="term" value="F:DNA binding"/>
    <property type="evidence" value="ECO:0007669"/>
    <property type="project" value="InterPro"/>
</dbReference>
<dbReference type="Pfam" id="PF08281">
    <property type="entry name" value="Sigma70_r4_2"/>
    <property type="match status" value="1"/>
</dbReference>
<dbReference type="PANTHER" id="PTHR47756">
    <property type="entry name" value="BLL6612 PROTEIN-RELATED"/>
    <property type="match status" value="1"/>
</dbReference>
<protein>
    <submittedName>
        <fullName evidence="8">RNA polymerase sigma24 factor</fullName>
    </submittedName>
</protein>
<dbReference type="InterPro" id="IPR007627">
    <property type="entry name" value="RNA_pol_sigma70_r2"/>
</dbReference>
<gene>
    <name evidence="8" type="primary">rpoE_8</name>
    <name evidence="8" type="ORF">CCE01nite_17070</name>
</gene>
<dbReference type="InterPro" id="IPR046531">
    <property type="entry name" value="DUF6596"/>
</dbReference>
<evidence type="ECO:0000259" key="7">
    <source>
        <dbReference type="Pfam" id="PF20239"/>
    </source>
</evidence>
<dbReference type="InterPro" id="IPR013249">
    <property type="entry name" value="RNA_pol_sigma70_r4_t2"/>
</dbReference>
<evidence type="ECO:0000313" key="8">
    <source>
        <dbReference type="EMBL" id="GEA87758.1"/>
    </source>
</evidence>
<proteinExistence type="inferred from homology"/>
<dbReference type="InterPro" id="IPR013324">
    <property type="entry name" value="RNA_pol_sigma_r3/r4-like"/>
</dbReference>
<dbReference type="AlphaFoldDB" id="A0A4Y3KY47"/>
<dbReference type="InterPro" id="IPR013325">
    <property type="entry name" value="RNA_pol_sigma_r2"/>
</dbReference>
<keyword evidence="9" id="KW-1185">Reference proteome</keyword>
<reference evidence="8" key="1">
    <citation type="submission" date="2019-06" db="EMBL/GenBank/DDBJ databases">
        <title>Whole genome shotgun sequence of Cellulomonas cellasea NBRC 3753.</title>
        <authorList>
            <person name="Hosoyama A."/>
            <person name="Uohara A."/>
            <person name="Ohji S."/>
            <person name="Ichikawa N."/>
        </authorList>
    </citation>
    <scope>NUCLEOTIDE SEQUENCE [LARGE SCALE GENOMIC DNA]</scope>
    <source>
        <strain evidence="8">NBRC 3753</strain>
    </source>
</reference>
<evidence type="ECO:0000256" key="1">
    <source>
        <dbReference type="ARBA" id="ARBA00010641"/>
    </source>
</evidence>
<evidence type="ECO:0000256" key="4">
    <source>
        <dbReference type="ARBA" id="ARBA00023163"/>
    </source>
</evidence>
<dbReference type="SUPFAM" id="SSF88946">
    <property type="entry name" value="Sigma2 domain of RNA polymerase sigma factors"/>
    <property type="match status" value="1"/>
</dbReference>
<dbReference type="InterPro" id="IPR036388">
    <property type="entry name" value="WH-like_DNA-bd_sf"/>
</dbReference>
<feature type="domain" description="RNA polymerase sigma factor 70 region 4 type 2" evidence="6">
    <location>
        <begin position="85"/>
        <end position="135"/>
    </location>
</feature>
<comment type="caution">
    <text evidence="8">The sequence shown here is derived from an EMBL/GenBank/DDBJ whole genome shotgun (WGS) entry which is preliminary data.</text>
</comment>
<dbReference type="Pfam" id="PF04542">
    <property type="entry name" value="Sigma70_r2"/>
    <property type="match status" value="1"/>
</dbReference>
<accession>A0A4Y3KY47</accession>
<evidence type="ECO:0000313" key="9">
    <source>
        <dbReference type="Proteomes" id="UP000317046"/>
    </source>
</evidence>
<dbReference type="EMBL" id="BJLR01000016">
    <property type="protein sequence ID" value="GEA87758.1"/>
    <property type="molecule type" value="Genomic_DNA"/>
</dbReference>